<feature type="region of interest" description="Disordered" evidence="1">
    <location>
        <begin position="106"/>
        <end position="127"/>
    </location>
</feature>
<keyword evidence="3" id="KW-1185">Reference proteome</keyword>
<dbReference type="KEGG" id="fls:GLV81_13275"/>
<sequence>MPTTRPYQLQQPIRNLQQLKAEKRRLKAHIKAADEALRHRVERMPAVAMLRGLQHFGSKIIRSKAGSYAADFFTSNSSGKIWPTLLKSVAMFAGMQVAKYFFGKKDNNETDWSSMFTDDDDDDTDEA</sequence>
<proteinExistence type="predicted"/>
<accession>A0A6I6H316</accession>
<reference evidence="2 3" key="1">
    <citation type="submission" date="2019-11" db="EMBL/GenBank/DDBJ databases">
        <authorList>
            <person name="Im W.T."/>
        </authorList>
    </citation>
    <scope>NUCLEOTIDE SEQUENCE [LARGE SCALE GENOMIC DNA]</scope>
    <source>
        <strain evidence="2 3">SB-02</strain>
    </source>
</reference>
<evidence type="ECO:0000313" key="3">
    <source>
        <dbReference type="Proteomes" id="UP000426027"/>
    </source>
</evidence>
<dbReference type="AlphaFoldDB" id="A0A6I6H316"/>
<evidence type="ECO:0000256" key="1">
    <source>
        <dbReference type="SAM" id="MobiDB-lite"/>
    </source>
</evidence>
<dbReference type="Proteomes" id="UP000426027">
    <property type="component" value="Chromosome"/>
</dbReference>
<dbReference type="EMBL" id="CP046566">
    <property type="protein sequence ID" value="QGW28941.1"/>
    <property type="molecule type" value="Genomic_DNA"/>
</dbReference>
<organism evidence="2 3">
    <name type="scientific">Phnomibacter ginsenosidimutans</name>
    <dbReference type="NCBI Taxonomy" id="2676868"/>
    <lineage>
        <taxon>Bacteria</taxon>
        <taxon>Pseudomonadati</taxon>
        <taxon>Bacteroidota</taxon>
        <taxon>Chitinophagia</taxon>
        <taxon>Chitinophagales</taxon>
        <taxon>Chitinophagaceae</taxon>
        <taxon>Phnomibacter</taxon>
    </lineage>
</organism>
<feature type="compositionally biased region" description="Acidic residues" evidence="1">
    <location>
        <begin position="117"/>
        <end position="127"/>
    </location>
</feature>
<name>A0A6I6H316_9BACT</name>
<gene>
    <name evidence="2" type="ORF">GLV81_13275</name>
</gene>
<dbReference type="RefSeq" id="WP_157479294.1">
    <property type="nucleotide sequence ID" value="NZ_CP046566.1"/>
</dbReference>
<evidence type="ECO:0000313" key="2">
    <source>
        <dbReference type="EMBL" id="QGW28941.1"/>
    </source>
</evidence>
<protein>
    <submittedName>
        <fullName evidence="2">Uncharacterized protein</fullName>
    </submittedName>
</protein>